<protein>
    <submittedName>
        <fullName evidence="1">Uncharacterized protein</fullName>
    </submittedName>
</protein>
<organism evidence="1 2">
    <name type="scientific">Lysobacter enzymogenes</name>
    <dbReference type="NCBI Taxonomy" id="69"/>
    <lineage>
        <taxon>Bacteria</taxon>
        <taxon>Pseudomonadati</taxon>
        <taxon>Pseudomonadota</taxon>
        <taxon>Gammaproteobacteria</taxon>
        <taxon>Lysobacterales</taxon>
        <taxon>Lysobacteraceae</taxon>
        <taxon>Lysobacter</taxon>
    </lineage>
</organism>
<gene>
    <name evidence="1" type="ORF">LEN_1626</name>
</gene>
<name>A0AAU9AK15_LYSEN</name>
<dbReference type="EMBL" id="AP014940">
    <property type="protein sequence ID" value="BAV97113.1"/>
    <property type="molecule type" value="Genomic_DNA"/>
</dbReference>
<sequence>MGPIVLDGKMELIDEEDSQVYLAWLRLQTVEIVIDEVVNGWSYLSACHALGELVRRSPQQALPIVLGQLRPTSMILDCAFRCYYALDRTAALKYVEDHAEHADAWLFGSMLSEVSGDVGLLPEAAEILPAARLLLRLLRERGLQAPADGGIADLDVELFLEAFGDLE</sequence>
<accession>A0AAU9AK15</accession>
<reference evidence="1 2" key="1">
    <citation type="journal article" date="2017" name="DNA Res.">
        <title>Complete genome sequence and expression profile of the commercial lytic enzyme producer Lysobacter enzymogenes M497-1.</title>
        <authorList>
            <person name="Takami H."/>
            <person name="Toyoda A."/>
            <person name="Uchiyama I."/>
            <person name="Itoh T."/>
            <person name="Takaki Y."/>
            <person name="Arai W."/>
            <person name="Nishi S."/>
            <person name="Kawai M."/>
            <person name="Shinya K."/>
            <person name="Ikeda H."/>
        </authorList>
    </citation>
    <scope>NUCLEOTIDE SEQUENCE [LARGE SCALE GENOMIC DNA]</scope>
    <source>
        <strain evidence="1 2">M497-1</strain>
    </source>
</reference>
<dbReference type="Proteomes" id="UP000218824">
    <property type="component" value="Chromosome"/>
</dbReference>
<dbReference type="AlphaFoldDB" id="A0AAU9AK15"/>
<dbReference type="GeneID" id="83063494"/>
<evidence type="ECO:0000313" key="2">
    <source>
        <dbReference type="Proteomes" id="UP000218824"/>
    </source>
</evidence>
<dbReference type="RefSeq" id="WP_096377318.1">
    <property type="nucleotide sequence ID" value="NZ_AP014940.1"/>
</dbReference>
<dbReference type="KEGG" id="lem:LEN_1626"/>
<evidence type="ECO:0000313" key="1">
    <source>
        <dbReference type="EMBL" id="BAV97113.1"/>
    </source>
</evidence>
<proteinExistence type="predicted"/>